<dbReference type="AlphaFoldDB" id="A0A8H3AYJ2"/>
<feature type="compositionally biased region" description="Polar residues" evidence="1">
    <location>
        <begin position="37"/>
        <end position="47"/>
    </location>
</feature>
<evidence type="ECO:0000313" key="3">
    <source>
        <dbReference type="EMBL" id="CAE6443603.1"/>
    </source>
</evidence>
<sequence length="1025" mass="112091">MPGSETESKSGSKAGSKSGSKAGSKSGSKAGSKSGSRPTSPQSSPKPASNAALPSVFRIKALKLTKPASDPPPEKYETSPVTNFEYECATLDEFKNTTLDKVRSKIGLVMSESFRFSDKNGSVVEDTINFDSYLRDLETPITPENSSSWIEIYVIPFKKGATAVTDVLNNPPFMLKFVQKLDGDEVRKEGTLHSSTLPALKGGELALSRIRKYVGAMSSTFRRHQFCLEDGHVVDDSMTLKDYLASSSKPVDQADQTPSIEVYFRKPGGSKTKKKGASDWVKDHDALKPDKEMQGDEALKIERDKALLELKEKLDAASYKMDSAAVAEAKSAGKLTEDEWQLVIRNCNLMFGWVVDVDTHTVTRAAKPAFQLKKGLNMGVGADTNTAPAADEEKSIQLPEKSHAIPNFAVTDDARIEISMVEHQFQESMAKAHFSSTSVEASVSGGFGAFSAGVSASYSNSSQSEEKKSRKENEKTLVGTYLFPRATVYLTPGDLEPTAELKSAIARIRAKQDITDLRRLHKDFGHLFCQSVVVGGCLQTTKIVTMTEETEETSQKDQFKVSPWVSGSVKASHEQGSAQQQGQTTAENKEKLVFEATGGNTLLATNPEAWTASLVDHGHWRVIKQDKLSSLAEALSQTEGYAEVLMWFSQAVPALSRYVQIPPARRLNFRLKAVADGLGIQRVLGEGIHKYLGHNPERIPELVHIGVEPLPKALGTEFGSGLVEKGWPVVDMTAFTIPRSLRSATPLFSPKRTQAPVLIPYTGKISVGKPGEDDKSKADFKAFKDVYKLSVWKFEVPNGDVLVHGSRVSITSLASEPNPTLSVYRNEQGVFMPAMTSQDGPSYWRVLRSDPTAREDDPIRDGDTIRLSWRFSDQTAGFRDFYDDTFGRRRFSKPDKASDDLYLKIPYPPFQASEEIAMTLSAAETTKPVLQTLKVIPSPGVSYIGPQACYNLHDVSFRLDFMGPDGLGESRDYMAPVGSEESANTGVTWVADKTQLKLPALMIANLLLPGARGPTVGPLLHALLL</sequence>
<proteinExistence type="predicted"/>
<accession>A0A8H3AYJ2</accession>
<feature type="domain" description="MACPF-like" evidence="2">
    <location>
        <begin position="449"/>
        <end position="635"/>
    </location>
</feature>
<feature type="compositionally biased region" description="Low complexity" evidence="1">
    <location>
        <begin position="11"/>
        <end position="36"/>
    </location>
</feature>
<dbReference type="Pfam" id="PF22693">
    <property type="entry name" value="MACPF_1"/>
    <property type="match status" value="1"/>
</dbReference>
<dbReference type="InterPro" id="IPR054586">
    <property type="entry name" value="MACPF_1_fungal"/>
</dbReference>
<feature type="compositionally biased region" description="Basic and acidic residues" evidence="1">
    <location>
        <begin position="1"/>
        <end position="10"/>
    </location>
</feature>
<evidence type="ECO:0000256" key="1">
    <source>
        <dbReference type="SAM" id="MobiDB-lite"/>
    </source>
</evidence>
<comment type="caution">
    <text evidence="3">The sequence shown here is derived from an EMBL/GenBank/DDBJ whole genome shotgun (WGS) entry which is preliminary data.</text>
</comment>
<reference evidence="3" key="1">
    <citation type="submission" date="2021-01" db="EMBL/GenBank/DDBJ databases">
        <authorList>
            <person name="Kaushik A."/>
        </authorList>
    </citation>
    <scope>NUCLEOTIDE SEQUENCE</scope>
    <source>
        <strain evidence="3">AG1-1C</strain>
    </source>
</reference>
<dbReference type="EMBL" id="CAJMWS010000429">
    <property type="protein sequence ID" value="CAE6443603.1"/>
    <property type="molecule type" value="Genomic_DNA"/>
</dbReference>
<dbReference type="Proteomes" id="UP000663846">
    <property type="component" value="Unassembled WGS sequence"/>
</dbReference>
<organism evidence="3 4">
    <name type="scientific">Rhizoctonia solani</name>
    <dbReference type="NCBI Taxonomy" id="456999"/>
    <lineage>
        <taxon>Eukaryota</taxon>
        <taxon>Fungi</taxon>
        <taxon>Dikarya</taxon>
        <taxon>Basidiomycota</taxon>
        <taxon>Agaricomycotina</taxon>
        <taxon>Agaricomycetes</taxon>
        <taxon>Cantharellales</taxon>
        <taxon>Ceratobasidiaceae</taxon>
        <taxon>Rhizoctonia</taxon>
    </lineage>
</organism>
<evidence type="ECO:0000313" key="4">
    <source>
        <dbReference type="Proteomes" id="UP000663846"/>
    </source>
</evidence>
<gene>
    <name evidence="3" type="ORF">RDB_LOCUS134323</name>
</gene>
<protein>
    <recommendedName>
        <fullName evidence="2">MACPF-like domain-containing protein</fullName>
    </recommendedName>
</protein>
<evidence type="ECO:0000259" key="2">
    <source>
        <dbReference type="Pfam" id="PF22693"/>
    </source>
</evidence>
<name>A0A8H3AYJ2_9AGAM</name>
<feature type="region of interest" description="Disordered" evidence="1">
    <location>
        <begin position="1"/>
        <end position="53"/>
    </location>
</feature>